<accession>A0AAE0ZR39</accession>
<evidence type="ECO:0000313" key="2">
    <source>
        <dbReference type="EMBL" id="KAK3773441.1"/>
    </source>
</evidence>
<keyword evidence="3" id="KW-1185">Reference proteome</keyword>
<dbReference type="AlphaFoldDB" id="A0AAE0ZR39"/>
<reference evidence="2" key="1">
    <citation type="journal article" date="2023" name="G3 (Bethesda)">
        <title>A reference genome for the long-term kleptoplast-retaining sea slug Elysia crispata morphotype clarki.</title>
        <authorList>
            <person name="Eastman K.E."/>
            <person name="Pendleton A.L."/>
            <person name="Shaikh M.A."/>
            <person name="Suttiyut T."/>
            <person name="Ogas R."/>
            <person name="Tomko P."/>
            <person name="Gavelis G."/>
            <person name="Widhalm J.R."/>
            <person name="Wisecaver J.H."/>
        </authorList>
    </citation>
    <scope>NUCLEOTIDE SEQUENCE</scope>
    <source>
        <strain evidence="2">ECLA1</strain>
    </source>
</reference>
<dbReference type="EMBL" id="JAWDGP010003536">
    <property type="protein sequence ID" value="KAK3773441.1"/>
    <property type="molecule type" value="Genomic_DNA"/>
</dbReference>
<name>A0AAE0ZR39_9GAST</name>
<comment type="caution">
    <text evidence="2">The sequence shown here is derived from an EMBL/GenBank/DDBJ whole genome shotgun (WGS) entry which is preliminary data.</text>
</comment>
<sequence>MQASPMRKEMSNKLLDFDNLIQQLNGSQTLASQPRPVMDVEIDRKRQEETKRNEEECNNYANLNRGIESFEGSHRTKRYQCQKRGFDDVNRKCNIYHPRAGTSNLNKNTVYTYLPSQVSPGWNVPVNHSTPPDGKHPTLSKTGFSAPCSLLADVSGSTENRITDVCLDNLILHVTRIQARFLVNRLFVTGSPSRESATGISSDWESPQNTRNTESIDQQLWLSCSKTAVRQSGD</sequence>
<dbReference type="Proteomes" id="UP001283361">
    <property type="component" value="Unassembled WGS sequence"/>
</dbReference>
<evidence type="ECO:0000256" key="1">
    <source>
        <dbReference type="SAM" id="MobiDB-lite"/>
    </source>
</evidence>
<gene>
    <name evidence="2" type="ORF">RRG08_007930</name>
</gene>
<organism evidence="2 3">
    <name type="scientific">Elysia crispata</name>
    <name type="common">lettuce slug</name>
    <dbReference type="NCBI Taxonomy" id="231223"/>
    <lineage>
        <taxon>Eukaryota</taxon>
        <taxon>Metazoa</taxon>
        <taxon>Spiralia</taxon>
        <taxon>Lophotrochozoa</taxon>
        <taxon>Mollusca</taxon>
        <taxon>Gastropoda</taxon>
        <taxon>Heterobranchia</taxon>
        <taxon>Euthyneura</taxon>
        <taxon>Panpulmonata</taxon>
        <taxon>Sacoglossa</taxon>
        <taxon>Placobranchoidea</taxon>
        <taxon>Plakobranchidae</taxon>
        <taxon>Elysia</taxon>
    </lineage>
</organism>
<protein>
    <submittedName>
        <fullName evidence="2">Uncharacterized protein</fullName>
    </submittedName>
</protein>
<feature type="region of interest" description="Disordered" evidence="1">
    <location>
        <begin position="192"/>
        <end position="215"/>
    </location>
</feature>
<proteinExistence type="predicted"/>
<evidence type="ECO:0000313" key="3">
    <source>
        <dbReference type="Proteomes" id="UP001283361"/>
    </source>
</evidence>